<accession>A0A6J5LCY7</accession>
<sequence length="173" mass="19156">MSNSHALGLCCIAFASGKANLNWANLSWADLSDADMFMADLRDADLRGADLRNADLREANLSWANLRGADLRNADLSWANLSRADLRDADLRGADLREANLSGTQGIIARVWRTNDPYEFIAVRQGQGYRIKAGCRWFTDTEFRDHVAAEYPHTPKAEETLAILDFIAARAAA</sequence>
<dbReference type="Pfam" id="PF00805">
    <property type="entry name" value="Pentapeptide"/>
    <property type="match status" value="3"/>
</dbReference>
<dbReference type="PANTHER" id="PTHR14136:SF17">
    <property type="entry name" value="BTB_POZ DOMAIN-CONTAINING PROTEIN KCTD9"/>
    <property type="match status" value="1"/>
</dbReference>
<evidence type="ECO:0000313" key="1">
    <source>
        <dbReference type="EMBL" id="CAB4132111.1"/>
    </source>
</evidence>
<name>A0A6J5LCY7_9CAUD</name>
<dbReference type="PANTHER" id="PTHR14136">
    <property type="entry name" value="BTB_POZ DOMAIN-CONTAINING PROTEIN KCTD9"/>
    <property type="match status" value="1"/>
</dbReference>
<dbReference type="SUPFAM" id="SSF141571">
    <property type="entry name" value="Pentapeptide repeat-like"/>
    <property type="match status" value="1"/>
</dbReference>
<dbReference type="InterPro" id="IPR051082">
    <property type="entry name" value="Pentapeptide-BTB/POZ_domain"/>
</dbReference>
<proteinExistence type="predicted"/>
<organism evidence="1">
    <name type="scientific">uncultured Caudovirales phage</name>
    <dbReference type="NCBI Taxonomy" id="2100421"/>
    <lineage>
        <taxon>Viruses</taxon>
        <taxon>Duplodnaviria</taxon>
        <taxon>Heunggongvirae</taxon>
        <taxon>Uroviricota</taxon>
        <taxon>Caudoviricetes</taxon>
        <taxon>Peduoviridae</taxon>
        <taxon>Maltschvirus</taxon>
        <taxon>Maltschvirus maltsch</taxon>
    </lineage>
</organism>
<gene>
    <name evidence="1" type="ORF">UFOVP134_32</name>
</gene>
<protein>
    <submittedName>
        <fullName evidence="1">Pentapeptide repeat</fullName>
    </submittedName>
</protein>
<dbReference type="EMBL" id="LR796258">
    <property type="protein sequence ID" value="CAB4132111.1"/>
    <property type="molecule type" value="Genomic_DNA"/>
</dbReference>
<dbReference type="Gene3D" id="2.160.20.80">
    <property type="entry name" value="E3 ubiquitin-protein ligase SopA"/>
    <property type="match status" value="1"/>
</dbReference>
<dbReference type="InterPro" id="IPR001646">
    <property type="entry name" value="5peptide_repeat"/>
</dbReference>
<reference evidence="1" key="1">
    <citation type="submission" date="2020-04" db="EMBL/GenBank/DDBJ databases">
        <authorList>
            <person name="Chiriac C."/>
            <person name="Salcher M."/>
            <person name="Ghai R."/>
            <person name="Kavagutti S V."/>
        </authorList>
    </citation>
    <scope>NUCLEOTIDE SEQUENCE</scope>
</reference>